<evidence type="ECO:0000313" key="2">
    <source>
        <dbReference type="Proteomes" id="UP000032300"/>
    </source>
</evidence>
<sequence length="223" mass="24777">MLAGKRDRPIIFSAAMVRALLDGRKTQTRRLVHPVLKEGVNPHFSGLRAHRHAGLDWMIHGSEEASAPFRVPYSSDDRLYVREHWKTSIGNNGVAPRDLDQNTPVLYLADSSEHGRCPVGVPGKHRQGMHMPRWASRLTLIVEDVRVERLQSIREADAIAEGLAPALEGYALTRAGECWGPTAAKAYRLLWNSLHGEDAWDANPWVVALTFRVVTGNIDGLPA</sequence>
<dbReference type="OrthoDB" id="72471at2"/>
<name>A0A7U5BFS5_9SPHN</name>
<protein>
    <submittedName>
        <fullName evidence="1">Uncharacterized protein</fullName>
    </submittedName>
</protein>
<accession>A0A7U5BFS5</accession>
<gene>
    <name evidence="1" type="ORF">TS85_11500</name>
</gene>
<dbReference type="AlphaFoldDB" id="A0A7U5BFS5"/>
<proteinExistence type="predicted"/>
<reference evidence="1 2" key="1">
    <citation type="journal article" date="2015" name="Int. J. Syst. Evol. Microbiol.">
        <title>Sphingomonas hengshuiensis sp. nov., isolated from lake wetland.</title>
        <authorList>
            <person name="Wei S."/>
            <person name="Wang T."/>
            <person name="Liu H."/>
            <person name="Zhang C."/>
            <person name="Guo J."/>
            <person name="Wang Q."/>
            <person name="Liang K."/>
            <person name="Zhang Z."/>
        </authorList>
    </citation>
    <scope>NUCLEOTIDE SEQUENCE [LARGE SCALE GENOMIC DNA]</scope>
    <source>
        <strain evidence="1 2">WHSC-8</strain>
    </source>
</reference>
<evidence type="ECO:0000313" key="1">
    <source>
        <dbReference type="EMBL" id="AJP74455.1"/>
    </source>
</evidence>
<organism evidence="1 2">
    <name type="scientific">Sphingomonas hengshuiensis</name>
    <dbReference type="NCBI Taxonomy" id="1609977"/>
    <lineage>
        <taxon>Bacteria</taxon>
        <taxon>Pseudomonadati</taxon>
        <taxon>Pseudomonadota</taxon>
        <taxon>Alphaproteobacteria</taxon>
        <taxon>Sphingomonadales</taxon>
        <taxon>Sphingomonadaceae</taxon>
        <taxon>Sphingomonas</taxon>
    </lineage>
</organism>
<dbReference type="KEGG" id="sphi:TS85_11500"/>
<keyword evidence="2" id="KW-1185">Reference proteome</keyword>
<dbReference type="Proteomes" id="UP000032300">
    <property type="component" value="Chromosome"/>
</dbReference>
<reference evidence="1 2" key="2">
    <citation type="submission" date="2015-02" db="EMBL/GenBank/DDBJ databases">
        <title>The complete genome of Sphingomonas hengshuiensis sp. WHSC-8 isolated from soil of Hengshui Lake.</title>
        <authorList>
            <person name="Wei S."/>
            <person name="Guo J."/>
            <person name="Su C."/>
            <person name="Wu R."/>
            <person name="Zhang Z."/>
            <person name="Liang K."/>
            <person name="Li H."/>
            <person name="Wang T."/>
            <person name="Liu H."/>
            <person name="Zhang C."/>
            <person name="Li Z."/>
            <person name="Wang Q."/>
            <person name="Meng J."/>
        </authorList>
    </citation>
    <scope>NUCLEOTIDE SEQUENCE [LARGE SCALE GENOMIC DNA]</scope>
    <source>
        <strain evidence="1 2">WHSC-8</strain>
    </source>
</reference>
<dbReference type="EMBL" id="CP010836">
    <property type="protein sequence ID" value="AJP74455.1"/>
    <property type="molecule type" value="Genomic_DNA"/>
</dbReference>